<proteinExistence type="predicted"/>
<sequence>MNQAHKHQLRHKLDQLWHEGVVRIDRWEMLAIFEKQRVTIADWRDLKEAWRNMHEDPDTADDLAYVVIKNGDSQNIHAGYVVFIAGTQQAF</sequence>
<dbReference type="RefSeq" id="WP_150601494.1">
    <property type="nucleotide sequence ID" value="NZ_CABVHX010000001.1"/>
</dbReference>
<dbReference type="Proteomes" id="UP000325375">
    <property type="component" value="Unassembled WGS sequence"/>
</dbReference>
<organism evidence="1 2">
    <name type="scientific">Pseudomonas fluorescens</name>
    <dbReference type="NCBI Taxonomy" id="294"/>
    <lineage>
        <taxon>Bacteria</taxon>
        <taxon>Pseudomonadati</taxon>
        <taxon>Pseudomonadota</taxon>
        <taxon>Gammaproteobacteria</taxon>
        <taxon>Pseudomonadales</taxon>
        <taxon>Pseudomonadaceae</taxon>
        <taxon>Pseudomonas</taxon>
    </lineage>
</organism>
<reference evidence="1 2" key="1">
    <citation type="submission" date="2019-09" db="EMBL/GenBank/DDBJ databases">
        <authorList>
            <person name="Chandra G."/>
            <person name="Truman W A."/>
        </authorList>
    </citation>
    <scope>NUCLEOTIDE SEQUENCE [LARGE SCALE GENOMIC DNA]</scope>
    <source>
        <strain evidence="1">PS718</strain>
    </source>
</reference>
<gene>
    <name evidence="1" type="ORF">PS718_00454</name>
</gene>
<evidence type="ECO:0000313" key="1">
    <source>
        <dbReference type="EMBL" id="VVN71444.1"/>
    </source>
</evidence>
<name>A0A5E7A3H7_PSEFL</name>
<protein>
    <submittedName>
        <fullName evidence="1">Uncharacterized protein</fullName>
    </submittedName>
</protein>
<dbReference type="AlphaFoldDB" id="A0A5E7A3H7"/>
<dbReference type="EMBL" id="CABVHX010000001">
    <property type="protein sequence ID" value="VVN71444.1"/>
    <property type="molecule type" value="Genomic_DNA"/>
</dbReference>
<accession>A0A5E7A3H7</accession>
<evidence type="ECO:0000313" key="2">
    <source>
        <dbReference type="Proteomes" id="UP000325375"/>
    </source>
</evidence>